<evidence type="ECO:0000313" key="3">
    <source>
        <dbReference type="Proteomes" id="UP001408356"/>
    </source>
</evidence>
<dbReference type="InterPro" id="IPR029033">
    <property type="entry name" value="His_PPase_superfam"/>
</dbReference>
<dbReference type="Proteomes" id="UP001408356">
    <property type="component" value="Unassembled WGS sequence"/>
</dbReference>
<proteinExistence type="predicted"/>
<protein>
    <recommendedName>
        <fullName evidence="4">Phosphoglycerate mutase-like protein</fullName>
    </recommendedName>
</protein>
<comment type="caution">
    <text evidence="2">The sequence shown here is derived from an EMBL/GenBank/DDBJ whole genome shotgun (WGS) entry which is preliminary data.</text>
</comment>
<feature type="compositionally biased region" description="Gly residues" evidence="1">
    <location>
        <begin position="249"/>
        <end position="271"/>
    </location>
</feature>
<feature type="compositionally biased region" description="Low complexity" evidence="1">
    <location>
        <begin position="235"/>
        <end position="248"/>
    </location>
</feature>
<dbReference type="PANTHER" id="PTHR48100:SF54">
    <property type="entry name" value="PHOSPHATASE SPAC5H10.03-RELATED"/>
    <property type="match status" value="1"/>
</dbReference>
<reference evidence="2 3" key="1">
    <citation type="journal article" date="2024" name="J. Plant Pathol.">
        <title>Sequence and assembly of the genome of Seiridium unicorne, isolate CBS 538.82, causal agent of cypress canker disease.</title>
        <authorList>
            <person name="Scali E."/>
            <person name="Rocca G.D."/>
            <person name="Danti R."/>
            <person name="Garbelotto M."/>
            <person name="Barberini S."/>
            <person name="Baroncelli R."/>
            <person name="Emiliani G."/>
        </authorList>
    </citation>
    <scope>NUCLEOTIDE SEQUENCE [LARGE SCALE GENOMIC DNA]</scope>
    <source>
        <strain evidence="2 3">BM-138-508</strain>
    </source>
</reference>
<gene>
    <name evidence="2" type="ORF">SUNI508_07397</name>
</gene>
<organism evidence="2 3">
    <name type="scientific">Seiridium unicorne</name>
    <dbReference type="NCBI Taxonomy" id="138068"/>
    <lineage>
        <taxon>Eukaryota</taxon>
        <taxon>Fungi</taxon>
        <taxon>Dikarya</taxon>
        <taxon>Ascomycota</taxon>
        <taxon>Pezizomycotina</taxon>
        <taxon>Sordariomycetes</taxon>
        <taxon>Xylariomycetidae</taxon>
        <taxon>Amphisphaeriales</taxon>
        <taxon>Sporocadaceae</taxon>
        <taxon>Seiridium</taxon>
    </lineage>
</organism>
<dbReference type="InterPro" id="IPR050275">
    <property type="entry name" value="PGM_Phosphatase"/>
</dbReference>
<feature type="compositionally biased region" description="Pro residues" evidence="1">
    <location>
        <begin position="275"/>
        <end position="301"/>
    </location>
</feature>
<evidence type="ECO:0008006" key="4">
    <source>
        <dbReference type="Google" id="ProtNLM"/>
    </source>
</evidence>
<dbReference type="InterPro" id="IPR013078">
    <property type="entry name" value="His_Pase_superF_clade-1"/>
</dbReference>
<dbReference type="EMBL" id="JARVKF010000320">
    <property type="protein sequence ID" value="KAK9419422.1"/>
    <property type="molecule type" value="Genomic_DNA"/>
</dbReference>
<keyword evidence="3" id="KW-1185">Reference proteome</keyword>
<name>A0ABR2UXM2_9PEZI</name>
<sequence length="460" mass="49627">MTSKGPLIHIIRHAQPDNYDAATGKTDKEVVDPDLSKVGQTQCVTLAAATQGIRGRMNMLVCSPSLRAIRTAELAFYEKTADPWIQILPLPPLMNTGDDCANIPDNAQNIHERHRGKLAERYLKSNDFQTRDSTSLYGITRQHYTYRAQIARQLLRQMIQSSPEREKSEIVVIGHGAFNMYLTEAVFQLGASTSPHASLSSFRFEHWDADDVTDPGARLVPVSAAEVQALDSLAASSGSGTNSGFSGLNLGGGGGGSSSSGSGPSGAGTGSGTHPAPPAAPAAKPIPPMPPSAPVHPPPPRSGGSGGSGQFVQFPQARPPPPPPPRNTFTLLHAGMGPPPPLPISLREARLNAKKPVYDPALIRVVSSRFDTTTRMRARQVQRFVAAHGTNRLLTDIVVAQARALEPPASTNPLTFAPGVHDDEDYPQWFHSNRHLNGWLNLQWNANGRWDGWDRWIHQP</sequence>
<feature type="region of interest" description="Disordered" evidence="1">
    <location>
        <begin position="235"/>
        <end position="336"/>
    </location>
</feature>
<dbReference type="Pfam" id="PF00300">
    <property type="entry name" value="His_Phos_1"/>
    <property type="match status" value="1"/>
</dbReference>
<evidence type="ECO:0000256" key="1">
    <source>
        <dbReference type="SAM" id="MobiDB-lite"/>
    </source>
</evidence>
<evidence type="ECO:0000313" key="2">
    <source>
        <dbReference type="EMBL" id="KAK9419422.1"/>
    </source>
</evidence>
<dbReference type="PANTHER" id="PTHR48100">
    <property type="entry name" value="BROAD-SPECIFICITY PHOSPHATASE YOR283W-RELATED"/>
    <property type="match status" value="1"/>
</dbReference>
<feature type="compositionally biased region" description="Pro residues" evidence="1">
    <location>
        <begin position="317"/>
        <end position="326"/>
    </location>
</feature>
<dbReference type="Gene3D" id="3.40.50.1240">
    <property type="entry name" value="Phosphoglycerate mutase-like"/>
    <property type="match status" value="1"/>
</dbReference>
<accession>A0ABR2UXM2</accession>
<dbReference type="SMART" id="SM00855">
    <property type="entry name" value="PGAM"/>
    <property type="match status" value="1"/>
</dbReference>
<dbReference type="SUPFAM" id="SSF53254">
    <property type="entry name" value="Phosphoglycerate mutase-like"/>
    <property type="match status" value="1"/>
</dbReference>